<dbReference type="Proteomes" id="UP001154078">
    <property type="component" value="Chromosome 5"/>
</dbReference>
<name>A0A9P0B9G0_BRAAE</name>
<gene>
    <name evidence="5" type="ORF">MELIAE_LOCUS8513</name>
</gene>
<dbReference type="Pfam" id="PF02827">
    <property type="entry name" value="PKI"/>
    <property type="match status" value="1"/>
</dbReference>
<evidence type="ECO:0000313" key="6">
    <source>
        <dbReference type="Proteomes" id="UP001154078"/>
    </source>
</evidence>
<evidence type="ECO:0000256" key="3">
    <source>
        <dbReference type="ARBA" id="ARBA00023013"/>
    </source>
</evidence>
<organism evidence="5 6">
    <name type="scientific">Brassicogethes aeneus</name>
    <name type="common">Rape pollen beetle</name>
    <name type="synonym">Meligethes aeneus</name>
    <dbReference type="NCBI Taxonomy" id="1431903"/>
    <lineage>
        <taxon>Eukaryota</taxon>
        <taxon>Metazoa</taxon>
        <taxon>Ecdysozoa</taxon>
        <taxon>Arthropoda</taxon>
        <taxon>Hexapoda</taxon>
        <taxon>Insecta</taxon>
        <taxon>Pterygota</taxon>
        <taxon>Neoptera</taxon>
        <taxon>Endopterygota</taxon>
        <taxon>Coleoptera</taxon>
        <taxon>Polyphaga</taxon>
        <taxon>Cucujiformia</taxon>
        <taxon>Nitidulidae</taxon>
        <taxon>Meligethinae</taxon>
        <taxon>Brassicogethes</taxon>
    </lineage>
</organism>
<comment type="similarity">
    <text evidence="2">Belongs to the PKI family.</text>
</comment>
<evidence type="ECO:0000313" key="5">
    <source>
        <dbReference type="EMBL" id="CAH0557926.1"/>
    </source>
</evidence>
<evidence type="ECO:0008006" key="7">
    <source>
        <dbReference type="Google" id="ProtNLM"/>
    </source>
</evidence>
<dbReference type="PANTHER" id="PTHR15416">
    <property type="entry name" value="CAMP-DEPENDENT PROTEIN KINASE INHIBITOR/PKI"/>
    <property type="match status" value="1"/>
</dbReference>
<dbReference type="InterPro" id="IPR004171">
    <property type="entry name" value="cAMP_dep_PKI"/>
</dbReference>
<proteinExistence type="inferred from homology"/>
<accession>A0A9P0B9G0</accession>
<keyword evidence="6" id="KW-1185">Reference proteome</keyword>
<sequence>MAQKGLKGIIPDSNSHVLRKRKKKLTSKKVLKMLAVMEAQGAGSGNSAANAPPTPDSTTHAQEFLSTGRTGRRNALPDILSQHTIQVTSSDLPSKLEALTTSENPNDDPHNQPGTSKS</sequence>
<evidence type="ECO:0000256" key="1">
    <source>
        <dbReference type="ARBA" id="ARBA00002844"/>
    </source>
</evidence>
<dbReference type="AlphaFoldDB" id="A0A9P0B9G0"/>
<dbReference type="GO" id="GO:0004862">
    <property type="term" value="F:cAMP-dependent protein kinase inhibitor activity"/>
    <property type="evidence" value="ECO:0007669"/>
    <property type="project" value="InterPro"/>
</dbReference>
<comment type="function">
    <text evidence="1">Extremely potent competitive inhibitor of cAMP-dependent protein kinase activity, this protein interacts with the catalytic subunit of the enzyme after the cAMP-induced dissociation of its regulatory chains.</text>
</comment>
<reference evidence="5" key="1">
    <citation type="submission" date="2021-12" db="EMBL/GenBank/DDBJ databases">
        <authorList>
            <person name="King R."/>
        </authorList>
    </citation>
    <scope>NUCLEOTIDE SEQUENCE</scope>
</reference>
<evidence type="ECO:0000256" key="4">
    <source>
        <dbReference type="SAM" id="MobiDB-lite"/>
    </source>
</evidence>
<feature type="region of interest" description="Disordered" evidence="4">
    <location>
        <begin position="41"/>
        <end position="118"/>
    </location>
</feature>
<keyword evidence="3" id="KW-0649">Protein kinase inhibitor</keyword>
<feature type="compositionally biased region" description="Polar residues" evidence="4">
    <location>
        <begin position="81"/>
        <end position="92"/>
    </location>
</feature>
<feature type="compositionally biased region" description="Polar residues" evidence="4">
    <location>
        <begin position="56"/>
        <end position="69"/>
    </location>
</feature>
<dbReference type="EMBL" id="OV121136">
    <property type="protein sequence ID" value="CAH0557926.1"/>
    <property type="molecule type" value="Genomic_DNA"/>
</dbReference>
<evidence type="ECO:0000256" key="2">
    <source>
        <dbReference type="ARBA" id="ARBA00006393"/>
    </source>
</evidence>
<protein>
    <recommendedName>
        <fullName evidence="7">cAMP-dependent protein kinase inhibitor beta</fullName>
    </recommendedName>
</protein>
<dbReference type="OrthoDB" id="6380180at2759"/>